<dbReference type="GO" id="GO:0090110">
    <property type="term" value="P:COPII-coated vesicle cargo loading"/>
    <property type="evidence" value="ECO:0007669"/>
    <property type="project" value="TreeGrafter"/>
</dbReference>
<dbReference type="InterPro" id="IPR040251">
    <property type="entry name" value="SEC31-like"/>
</dbReference>
<feature type="compositionally biased region" description="Polar residues" evidence="14">
    <location>
        <begin position="569"/>
        <end position="593"/>
    </location>
</feature>
<dbReference type="PANTHER" id="PTHR13923">
    <property type="entry name" value="SEC31-RELATED PROTEIN"/>
    <property type="match status" value="1"/>
</dbReference>
<dbReference type="SMART" id="SM00320">
    <property type="entry name" value="WD40"/>
    <property type="match status" value="6"/>
</dbReference>
<dbReference type="GO" id="GO:0015031">
    <property type="term" value="P:protein transport"/>
    <property type="evidence" value="ECO:0007669"/>
    <property type="project" value="UniProtKB-KW"/>
</dbReference>
<evidence type="ECO:0000256" key="11">
    <source>
        <dbReference type="ARBA" id="ARBA00022927"/>
    </source>
</evidence>
<accession>A0A511KP78</accession>
<dbReference type="PROSITE" id="PS50082">
    <property type="entry name" value="WD_REPEATS_2"/>
    <property type="match status" value="2"/>
</dbReference>
<evidence type="ECO:0000256" key="2">
    <source>
        <dbReference type="ARBA" id="ARBA00004299"/>
    </source>
</evidence>
<comment type="similarity">
    <text evidence="3">Belongs to the WD repeat SEC31 family.</text>
</comment>
<evidence type="ECO:0000256" key="13">
    <source>
        <dbReference type="PROSITE-ProRule" id="PRU00221"/>
    </source>
</evidence>
<feature type="compositionally biased region" description="Basic and acidic residues" evidence="14">
    <location>
        <begin position="1554"/>
        <end position="1567"/>
    </location>
</feature>
<feature type="repeat" description="WD" evidence="13">
    <location>
        <begin position="290"/>
        <end position="332"/>
    </location>
</feature>
<feature type="region of interest" description="Disordered" evidence="14">
    <location>
        <begin position="1136"/>
        <end position="1567"/>
    </location>
</feature>
<evidence type="ECO:0000256" key="5">
    <source>
        <dbReference type="ARBA" id="ARBA00021236"/>
    </source>
</evidence>
<feature type="compositionally biased region" description="Low complexity" evidence="14">
    <location>
        <begin position="1203"/>
        <end position="1216"/>
    </location>
</feature>
<keyword evidence="7 13" id="KW-0853">WD repeat</keyword>
<reference evidence="15 16" key="1">
    <citation type="submission" date="2019-07" db="EMBL/GenBank/DDBJ databases">
        <title>Rhodotorula toruloides NBRC10032 genome sequencing.</title>
        <authorList>
            <person name="Shida Y."/>
            <person name="Takaku H."/>
            <person name="Ogasawara W."/>
            <person name="Mori K."/>
        </authorList>
    </citation>
    <scope>NUCLEOTIDE SEQUENCE [LARGE SCALE GENOMIC DNA]</scope>
    <source>
        <strain evidence="15 16">NBRC10032</strain>
    </source>
</reference>
<feature type="compositionally biased region" description="Low complexity" evidence="14">
    <location>
        <begin position="991"/>
        <end position="1000"/>
    </location>
</feature>
<feature type="compositionally biased region" description="Low complexity" evidence="14">
    <location>
        <begin position="1252"/>
        <end position="1262"/>
    </location>
</feature>
<feature type="region of interest" description="Disordered" evidence="14">
    <location>
        <begin position="991"/>
        <end position="1042"/>
    </location>
</feature>
<dbReference type="PANTHER" id="PTHR13923:SF11">
    <property type="entry name" value="SECRETORY 31, ISOFORM D"/>
    <property type="match status" value="1"/>
</dbReference>
<dbReference type="GO" id="GO:0007029">
    <property type="term" value="P:endoplasmic reticulum organization"/>
    <property type="evidence" value="ECO:0007669"/>
    <property type="project" value="TreeGrafter"/>
</dbReference>
<feature type="repeat" description="WD" evidence="13">
    <location>
        <begin position="167"/>
        <end position="209"/>
    </location>
</feature>
<keyword evidence="8" id="KW-0677">Repeat</keyword>
<feature type="compositionally biased region" description="Low complexity" evidence="14">
    <location>
        <begin position="1321"/>
        <end position="1337"/>
    </location>
</feature>
<feature type="compositionally biased region" description="Low complexity" evidence="14">
    <location>
        <begin position="605"/>
        <end position="614"/>
    </location>
</feature>
<protein>
    <recommendedName>
        <fullName evidence="5">Protein transport protein SEC31</fullName>
    </recommendedName>
    <alternativeName>
        <fullName evidence="4">Protein transport protein sec31</fullName>
    </alternativeName>
</protein>
<feature type="compositionally biased region" description="Pro residues" evidence="14">
    <location>
        <begin position="1500"/>
        <end position="1532"/>
    </location>
</feature>
<evidence type="ECO:0000256" key="4">
    <source>
        <dbReference type="ARBA" id="ARBA00013507"/>
    </source>
</evidence>
<evidence type="ECO:0000256" key="8">
    <source>
        <dbReference type="ARBA" id="ARBA00022737"/>
    </source>
</evidence>
<dbReference type="Gene3D" id="1.20.940.10">
    <property type="entry name" value="Functional domain of the splicing factor Prp18"/>
    <property type="match status" value="1"/>
</dbReference>
<comment type="caution">
    <text evidence="15">The sequence shown here is derived from an EMBL/GenBank/DDBJ whole genome shotgun (WGS) entry which is preliminary data.</text>
</comment>
<comment type="subcellular location">
    <subcellularLocation>
        <location evidence="2">Cytoplasmic vesicle</location>
        <location evidence="2">COPII-coated vesicle membrane</location>
        <topology evidence="2">Peripheral membrane protein</topology>
        <orientation evidence="2">Cytoplasmic side</orientation>
    </subcellularLocation>
    <subcellularLocation>
        <location evidence="1">Endoplasmic reticulum</location>
    </subcellularLocation>
</comment>
<dbReference type="GO" id="GO:0070971">
    <property type="term" value="C:endoplasmic reticulum exit site"/>
    <property type="evidence" value="ECO:0007669"/>
    <property type="project" value="TreeGrafter"/>
</dbReference>
<keyword evidence="10" id="KW-0931">ER-Golgi transport</keyword>
<dbReference type="GO" id="GO:0030127">
    <property type="term" value="C:COPII vesicle coat"/>
    <property type="evidence" value="ECO:0007669"/>
    <property type="project" value="TreeGrafter"/>
</dbReference>
<feature type="compositionally biased region" description="Polar residues" evidence="14">
    <location>
        <begin position="1001"/>
        <end position="1021"/>
    </location>
</feature>
<feature type="compositionally biased region" description="Low complexity" evidence="14">
    <location>
        <begin position="1533"/>
        <end position="1545"/>
    </location>
</feature>
<feature type="compositionally biased region" description="Low complexity" evidence="14">
    <location>
        <begin position="1027"/>
        <end position="1038"/>
    </location>
</feature>
<evidence type="ECO:0000313" key="16">
    <source>
        <dbReference type="Proteomes" id="UP000321518"/>
    </source>
</evidence>
<keyword evidence="9" id="KW-0256">Endoplasmic reticulum</keyword>
<dbReference type="SUPFAM" id="SSF50978">
    <property type="entry name" value="WD40 repeat-like"/>
    <property type="match status" value="1"/>
</dbReference>
<gene>
    <name evidence="15" type="ORF">Rt10032_c19g6158</name>
</gene>
<feature type="compositionally biased region" description="Pro residues" evidence="14">
    <location>
        <begin position="1168"/>
        <end position="1180"/>
    </location>
</feature>
<evidence type="ECO:0000256" key="6">
    <source>
        <dbReference type="ARBA" id="ARBA00022448"/>
    </source>
</evidence>
<dbReference type="PROSITE" id="PS50294">
    <property type="entry name" value="WD_REPEATS_REGION"/>
    <property type="match status" value="1"/>
</dbReference>
<evidence type="ECO:0000256" key="3">
    <source>
        <dbReference type="ARBA" id="ARBA00009358"/>
    </source>
</evidence>
<dbReference type="InterPro" id="IPR036322">
    <property type="entry name" value="WD40_repeat_dom_sf"/>
</dbReference>
<evidence type="ECO:0000256" key="9">
    <source>
        <dbReference type="ARBA" id="ARBA00022824"/>
    </source>
</evidence>
<keyword evidence="6" id="KW-0813">Transport</keyword>
<proteinExistence type="inferred from homology"/>
<feature type="region of interest" description="Disordered" evidence="14">
    <location>
        <begin position="551"/>
        <end position="654"/>
    </location>
</feature>
<feature type="compositionally biased region" description="Pro residues" evidence="14">
    <location>
        <begin position="1311"/>
        <end position="1320"/>
    </location>
</feature>
<organism evidence="15 16">
    <name type="scientific">Rhodotorula toruloides</name>
    <name type="common">Yeast</name>
    <name type="synonym">Rhodosporidium toruloides</name>
    <dbReference type="NCBI Taxonomy" id="5286"/>
    <lineage>
        <taxon>Eukaryota</taxon>
        <taxon>Fungi</taxon>
        <taxon>Dikarya</taxon>
        <taxon>Basidiomycota</taxon>
        <taxon>Pucciniomycotina</taxon>
        <taxon>Microbotryomycetes</taxon>
        <taxon>Sporidiobolales</taxon>
        <taxon>Sporidiobolaceae</taxon>
        <taxon>Rhodotorula</taxon>
    </lineage>
</organism>
<feature type="compositionally biased region" description="Pro residues" evidence="14">
    <location>
        <begin position="1354"/>
        <end position="1369"/>
    </location>
</feature>
<dbReference type="Gene3D" id="1.25.40.1030">
    <property type="match status" value="1"/>
</dbReference>
<sequence length="1674" mass="173814">MAPTAQLARTALHAWQPAPSNDPLLLTATVSGALDPSFSTESTLELWTPFADSDSPRATARSNARFNTVQWGTGSGIHGLDAHSGLGVVAAGMEDGQVALWDPARMLDPQSGQDPQIISLPSPHSGPVRGLDFGKAQGNLLATGATGGEIFIYDLNSPQTPFSPGTRSRSLDSITSLSWNPSVAHILASSSNSGATVVWDLKTKREVTALSFAGGGATGLGPGGFGAGGGNPFGRPGGGTTAGPGGLGGHSVVKWHPENPTRLVTASEDDHAPNLLVWDLRNWKEPERVLRGHDKGILSVSFCPSDSDLLLSSGKDGRTLTWSLSTSSIVAEIKPSTNWTFQASWCPRNPGFVATSSLDGIVAVQGLQATNASEQEEQASLAASGAGGADSLFEQAISANAANHPTVSLALAPKWLKRPSSVAFGFGGRLVRVSHGSHGSRVNVDKVVTVDEVVERAEKLERAATGVEEGGLAKFCDERVEGEGRAEGMTEAEKESWALLKTLFHASAGASTGADRTSRESLVELLGGQRFDRDDLKVRVDEALKILKARLPPLPNAAPDSPGDERSTSSDQTTTTKGIFGAGTTTVASSDSVADSEITEPSLFGNDNNAAGESNGAGGLFDGQQQPNGDDFFASFGQQQQQQGQTLSAVPSHLRQGQEASSIAATFGSGASSVASLNLKPATFRLYREATDANADDDLDPERLVTQSLVLGDFNSAVDLALSSEHYADALLFALQSGSSDLLASAQKAYFARCASDKPYLRVLESVVQNDLVDVVQNVDLEDWSEAFVVACTYASTDDEFGRLVEQLGQRLEYQFEVVKGRQGGAAEAGEWRKNAVLCYLAAGRLEKVVGVWVQQMKEEEHARLPDAESASATSRFEAHARALQSFIEKVQVFQHAVGYRDTDLLQPTQSVAVAESGARSYKLAALYERYIEYADLLAHQGKVQLALKYVNMTPADFEGTVTQLSETSMKRDRLMRAGAAYQQQQARGGAYGRAGSYGQPSTSAYGQQRANPLSASTRSAYNPYGTPAAPDTAPSSAYNPYGTPAAPSVGYSQPPPSAPSVTSPVRNLYAAAPSMSNPLDDPYAPAPGQIAHPAANPYAAKPGAAVAPPHAIGSGATPAGNAAFAAAFPNQSAGMHDPYAPSNTNPGAGLPAPPQLRTESPNFAARNPPPAATVPPPPRAKPEGGWNDAPSLPGLGDRKKSGTPGPGALSAAAGPKVPAITSPFPNASPNATPGPYGGLPGGAVPPPPPSRGANRTPAPGGAAPPPPPMAGPRYAQPPPPPPMTGAAPPPQQQANRMFSPPPRTSQAPSPYAPPPPPPASLGASLNGLASSTSSASAPPPPPPQAMRSGPVYAAPPPRSGTPGAPPPRTGAGAHAAPPPPRGAAMTPPPPQGAGFPRPPSVGGTRAPMQPFSAAGAPPMPPMPSGPQYARPLQPSTATGQQAHPPPPPPMAGQAAPNGSMPPPPPPSATQNQAQQRPPPPSGSQFAPPPPPQAGQQQQRPPPPPSSAAPNGPPQQSPQPPQPHQMAPPPPMTGHATPPSAANSSPAPPPPRSEPPKMKYPPGDRNHIAPQFKPIVDILTQELGRLRQNTPPQQTKIVNDTEKRLNILFDLLNNELLTEASSKRVLEICQAIQARNQHAALDLHFQMLTGGTQDVAPFQAALKLLVQRMGPPPQ</sequence>
<dbReference type="OrthoDB" id="542917at2759"/>
<evidence type="ECO:0000256" key="7">
    <source>
        <dbReference type="ARBA" id="ARBA00022574"/>
    </source>
</evidence>
<evidence type="ECO:0000256" key="10">
    <source>
        <dbReference type="ARBA" id="ARBA00022892"/>
    </source>
</evidence>
<dbReference type="InterPro" id="IPR001680">
    <property type="entry name" value="WD40_rpt"/>
</dbReference>
<dbReference type="Gene3D" id="2.130.10.10">
    <property type="entry name" value="YVTN repeat-like/Quinoprotein amine dehydrogenase"/>
    <property type="match status" value="1"/>
</dbReference>
<dbReference type="Proteomes" id="UP000321518">
    <property type="component" value="Unassembled WGS sequence"/>
</dbReference>
<name>A0A511KP78_RHOTO</name>
<dbReference type="InterPro" id="IPR015943">
    <property type="entry name" value="WD40/YVTN_repeat-like_dom_sf"/>
</dbReference>
<dbReference type="EMBL" id="BJWK01000019">
    <property type="protein sequence ID" value="GEM12141.1"/>
    <property type="molecule type" value="Genomic_DNA"/>
</dbReference>
<comment type="function">
    <text evidence="12">Component of the coat protein complex II (COPII) which promotes the formation of transport vesicles from the endoplasmic reticulum (ER). The coat has two main functions, the physical deformation of the endoplasmic reticulum membrane into vesicles and the selection of cargo molecules.</text>
</comment>
<feature type="compositionally biased region" description="Pro residues" evidence="14">
    <location>
        <begin position="1263"/>
        <end position="1292"/>
    </location>
</feature>
<dbReference type="GO" id="GO:0005198">
    <property type="term" value="F:structural molecule activity"/>
    <property type="evidence" value="ECO:0007669"/>
    <property type="project" value="TreeGrafter"/>
</dbReference>
<feature type="compositionally biased region" description="Pro residues" evidence="14">
    <location>
        <begin position="1477"/>
        <end position="1493"/>
    </location>
</feature>
<evidence type="ECO:0000256" key="1">
    <source>
        <dbReference type="ARBA" id="ARBA00004240"/>
    </source>
</evidence>
<evidence type="ECO:0000313" key="15">
    <source>
        <dbReference type="EMBL" id="GEM12141.1"/>
    </source>
</evidence>
<evidence type="ECO:0000256" key="14">
    <source>
        <dbReference type="SAM" id="MobiDB-lite"/>
    </source>
</evidence>
<evidence type="ECO:0000256" key="12">
    <source>
        <dbReference type="ARBA" id="ARBA00025471"/>
    </source>
</evidence>
<keyword evidence="11" id="KW-0653">Protein transport</keyword>
<feature type="compositionally biased region" description="Pro residues" evidence="14">
    <location>
        <begin position="1377"/>
        <end position="1400"/>
    </location>
</feature>
<dbReference type="Pfam" id="PF00400">
    <property type="entry name" value="WD40"/>
    <property type="match status" value="1"/>
</dbReference>